<dbReference type="OrthoDB" id="25818at2759"/>
<dbReference type="GO" id="GO:0007165">
    <property type="term" value="P:signal transduction"/>
    <property type="evidence" value="ECO:0007669"/>
    <property type="project" value="InterPro"/>
</dbReference>
<dbReference type="InterPro" id="IPR001806">
    <property type="entry name" value="Small_GTPase"/>
</dbReference>
<dbReference type="PRINTS" id="PR00449">
    <property type="entry name" value="RASTRNSFRMNG"/>
</dbReference>
<dbReference type="GO" id="GO:0046872">
    <property type="term" value="F:metal ion binding"/>
    <property type="evidence" value="ECO:0007669"/>
    <property type="project" value="UniProtKB-KW"/>
</dbReference>
<keyword evidence="9" id="KW-0636">Prenylation</keyword>
<dbReference type="PANTHER" id="PTHR24070">
    <property type="entry name" value="RAS, DI-RAS, AND RHEB FAMILY MEMBERS OF SMALL GTPASE SUPERFAMILY"/>
    <property type="match status" value="1"/>
</dbReference>
<keyword evidence="5" id="KW-0460">Magnesium</keyword>
<evidence type="ECO:0000313" key="14">
    <source>
        <dbReference type="EMBL" id="CAD7225166.1"/>
    </source>
</evidence>
<comment type="catalytic activity">
    <reaction evidence="12">
        <text>GTP + H2O = GDP + phosphate + H(+)</text>
        <dbReference type="Rhea" id="RHEA:19669"/>
        <dbReference type="ChEBI" id="CHEBI:15377"/>
        <dbReference type="ChEBI" id="CHEBI:15378"/>
        <dbReference type="ChEBI" id="CHEBI:37565"/>
        <dbReference type="ChEBI" id="CHEBI:43474"/>
        <dbReference type="ChEBI" id="CHEBI:58189"/>
    </reaction>
    <physiologicalReaction direction="left-to-right" evidence="12">
        <dbReference type="Rhea" id="RHEA:19670"/>
    </physiologicalReaction>
</comment>
<dbReference type="PROSITE" id="PS51421">
    <property type="entry name" value="RAS"/>
    <property type="match status" value="1"/>
</dbReference>
<keyword evidence="3" id="KW-0547">Nucleotide-binding</keyword>
<keyword evidence="4" id="KW-0378">Hydrolase</keyword>
<accession>A0A7R8ZI18</accession>
<evidence type="ECO:0000256" key="1">
    <source>
        <dbReference type="ARBA" id="ARBA00022481"/>
    </source>
</evidence>
<dbReference type="AlphaFoldDB" id="A0A7R8ZI18"/>
<evidence type="ECO:0000256" key="4">
    <source>
        <dbReference type="ARBA" id="ARBA00022801"/>
    </source>
</evidence>
<dbReference type="PROSITE" id="PS51420">
    <property type="entry name" value="RHO"/>
    <property type="match status" value="1"/>
</dbReference>
<dbReference type="FunFam" id="3.40.50.300:FF:000273">
    <property type="entry name" value="GTP-binding protein Rheb homolog"/>
    <property type="match status" value="1"/>
</dbReference>
<dbReference type="GO" id="GO:0003924">
    <property type="term" value="F:GTPase activity"/>
    <property type="evidence" value="ECO:0007669"/>
    <property type="project" value="InterPro"/>
</dbReference>
<evidence type="ECO:0000256" key="8">
    <source>
        <dbReference type="ARBA" id="ARBA00023288"/>
    </source>
</evidence>
<keyword evidence="2" id="KW-0479">Metal-binding</keyword>
<dbReference type="Gene3D" id="3.40.50.300">
    <property type="entry name" value="P-loop containing nucleotide triphosphate hydrolases"/>
    <property type="match status" value="1"/>
</dbReference>
<evidence type="ECO:0000256" key="5">
    <source>
        <dbReference type="ARBA" id="ARBA00022842"/>
    </source>
</evidence>
<comment type="subcellular location">
    <subcellularLocation>
        <location evidence="10">Endoplasmic reticulum membrane</location>
        <topology evidence="10">Lipid-anchor</topology>
        <orientation evidence="10">Cytoplasmic side</orientation>
    </subcellularLocation>
</comment>
<proteinExistence type="inferred from homology"/>
<evidence type="ECO:0000256" key="3">
    <source>
        <dbReference type="ARBA" id="ARBA00022741"/>
    </source>
</evidence>
<dbReference type="InterPro" id="IPR020849">
    <property type="entry name" value="Small_GTPase_Ras-type"/>
</dbReference>
<evidence type="ECO:0000256" key="2">
    <source>
        <dbReference type="ARBA" id="ARBA00022723"/>
    </source>
</evidence>
<dbReference type="SMART" id="SM00174">
    <property type="entry name" value="RHO"/>
    <property type="match status" value="1"/>
</dbReference>
<evidence type="ECO:0000256" key="10">
    <source>
        <dbReference type="ARBA" id="ARBA00037811"/>
    </source>
</evidence>
<reference evidence="14" key="1">
    <citation type="submission" date="2020-11" db="EMBL/GenBank/DDBJ databases">
        <authorList>
            <person name="Tran Van P."/>
        </authorList>
    </citation>
    <scope>NUCLEOTIDE SEQUENCE</scope>
</reference>
<evidence type="ECO:0000256" key="6">
    <source>
        <dbReference type="ARBA" id="ARBA00023134"/>
    </source>
</evidence>
<evidence type="ECO:0000256" key="9">
    <source>
        <dbReference type="ARBA" id="ARBA00023289"/>
    </source>
</evidence>
<dbReference type="Pfam" id="PF00071">
    <property type="entry name" value="Ras"/>
    <property type="match status" value="1"/>
</dbReference>
<dbReference type="NCBIfam" id="TIGR00231">
    <property type="entry name" value="small_GTP"/>
    <property type="match status" value="1"/>
</dbReference>
<keyword evidence="6" id="KW-0342">GTP-binding</keyword>
<dbReference type="GO" id="GO:0005525">
    <property type="term" value="F:GTP binding"/>
    <property type="evidence" value="ECO:0007669"/>
    <property type="project" value="UniProtKB-KW"/>
</dbReference>
<evidence type="ECO:0000256" key="7">
    <source>
        <dbReference type="ARBA" id="ARBA00023136"/>
    </source>
</evidence>
<feature type="compositionally biased region" description="Basic residues" evidence="13">
    <location>
        <begin position="230"/>
        <end position="243"/>
    </location>
</feature>
<dbReference type="InterPro" id="IPR027417">
    <property type="entry name" value="P-loop_NTPase"/>
</dbReference>
<protein>
    <submittedName>
        <fullName evidence="14">Uncharacterized protein</fullName>
    </submittedName>
</protein>
<keyword evidence="7" id="KW-0472">Membrane</keyword>
<evidence type="ECO:0000256" key="13">
    <source>
        <dbReference type="SAM" id="MobiDB-lite"/>
    </source>
</evidence>
<dbReference type="PROSITE" id="PS51419">
    <property type="entry name" value="RAB"/>
    <property type="match status" value="1"/>
</dbReference>
<dbReference type="SUPFAM" id="SSF52540">
    <property type="entry name" value="P-loop containing nucleoside triphosphate hydrolases"/>
    <property type="match status" value="1"/>
</dbReference>
<keyword evidence="1" id="KW-0488">Methylation</keyword>
<sequence>MPPRQPKQRKIAVVGFRSVGKSSLTIQFVEDQFVESYDPTIEQTFSKVMRVRGEDYEVTVVDTAGLDEYDVFPEQYTMDCHGYLLVYSIDSEKSFEVIQDIYSKLLHNTGPKVPILLVGNKLDLHLERSISVDMGKKLAESWNCPFLEATAREHESSNRVFQSLILEIERSYGNLPADKQRNIKAQDQTSNMVLVSNAAPLNNPIEEAGDPHREAKPQEGGGYSDDKAIAPHHHHHHHHHPQRTSHSTEKFEVITEGPDDEVTVDRKVVSRSVTQDKHHGTLEVIEEVTVTEQQYHTSGHDAKLLLEEAKDPKFLLPEAPEQHHHHKHHHEK</sequence>
<dbReference type="SMART" id="SM00173">
    <property type="entry name" value="RAS"/>
    <property type="match status" value="1"/>
</dbReference>
<organism evidence="14">
    <name type="scientific">Cyprideis torosa</name>
    <dbReference type="NCBI Taxonomy" id="163714"/>
    <lineage>
        <taxon>Eukaryota</taxon>
        <taxon>Metazoa</taxon>
        <taxon>Ecdysozoa</taxon>
        <taxon>Arthropoda</taxon>
        <taxon>Crustacea</taxon>
        <taxon>Oligostraca</taxon>
        <taxon>Ostracoda</taxon>
        <taxon>Podocopa</taxon>
        <taxon>Podocopida</taxon>
        <taxon>Cytherocopina</taxon>
        <taxon>Cytheroidea</taxon>
        <taxon>Cytherideidae</taxon>
        <taxon>Cyprideis</taxon>
    </lineage>
</organism>
<dbReference type="GO" id="GO:0005789">
    <property type="term" value="C:endoplasmic reticulum membrane"/>
    <property type="evidence" value="ECO:0007669"/>
    <property type="project" value="UniProtKB-SubCell"/>
</dbReference>
<gene>
    <name evidence="14" type="ORF">CTOB1V02_LOCUS3112</name>
</gene>
<name>A0A7R8ZI18_9CRUS</name>
<dbReference type="SMART" id="SM00175">
    <property type="entry name" value="RAB"/>
    <property type="match status" value="1"/>
</dbReference>
<comment type="similarity">
    <text evidence="11">Belongs to the small GTPase superfamily. Rheb family.</text>
</comment>
<dbReference type="EMBL" id="OB660516">
    <property type="protein sequence ID" value="CAD7225166.1"/>
    <property type="molecule type" value="Genomic_DNA"/>
</dbReference>
<evidence type="ECO:0000256" key="11">
    <source>
        <dbReference type="ARBA" id="ARBA00037969"/>
    </source>
</evidence>
<evidence type="ECO:0000256" key="12">
    <source>
        <dbReference type="ARBA" id="ARBA00049117"/>
    </source>
</evidence>
<dbReference type="InterPro" id="IPR005225">
    <property type="entry name" value="Small_GTP-bd"/>
</dbReference>
<feature type="region of interest" description="Disordered" evidence="13">
    <location>
        <begin position="202"/>
        <end position="250"/>
    </location>
</feature>
<keyword evidence="8" id="KW-0449">Lipoprotein</keyword>